<feature type="domain" description="Glycosyl transferase family 1" evidence="1">
    <location>
        <begin position="249"/>
        <end position="409"/>
    </location>
</feature>
<dbReference type="SUPFAM" id="SSF53756">
    <property type="entry name" value="UDP-Glycosyltransferase/glycogen phosphorylase"/>
    <property type="match status" value="1"/>
</dbReference>
<sequence length="432" mass="49431">MKHKIVVISTGDINGAYEAMYKVSKILLEMDYEVVMLVKDKTKSDNFIKPYLRKKPKNNFITKVVNKINNVFFSESSVKKIEAKSEYSFLDEDESSSNIDVNNLLKIVGFIPDFIFVGMTSNFINSSDIYKLYKKTNAQIYNITVDMSFFTGGCHYSWGCQGYVNGCDDNCPAIINQSQKYIAKKNFDTKYNNALKSNFKVIAASGLTLEQSKESKIYKNQNEILNVNSMIDTRVMNTFNKATAKEYFGFEEDKFYILSGAQNLNDPRKGFKYLIEALQILSKNLREYEKEKIILILVSREVNDNFNSIDFKTLKIDYIKDYNKLSLLYQATNLFINTSIEESGPMMVSEALACGTPVVGFDTGILVNMIRNDFNGYKVPLKDSVLLAKAIEKIIKLNKEDYNNFSKNSVLMVEENSSFEYAKEVFKKILNS</sequence>
<dbReference type="InterPro" id="IPR001296">
    <property type="entry name" value="Glyco_trans_1"/>
</dbReference>
<dbReference type="Gene3D" id="3.40.50.2000">
    <property type="entry name" value="Glycogen Phosphorylase B"/>
    <property type="match status" value="2"/>
</dbReference>
<dbReference type="Proteomes" id="UP000275348">
    <property type="component" value="Unassembled WGS sequence"/>
</dbReference>
<keyword evidence="3" id="KW-1185">Reference proteome</keyword>
<dbReference type="OrthoDB" id="9768685at2"/>
<dbReference type="GO" id="GO:0016757">
    <property type="term" value="F:glycosyltransferase activity"/>
    <property type="evidence" value="ECO:0007669"/>
    <property type="project" value="InterPro"/>
</dbReference>
<evidence type="ECO:0000313" key="3">
    <source>
        <dbReference type="Proteomes" id="UP000275348"/>
    </source>
</evidence>
<dbReference type="PANTHER" id="PTHR12526:SF637">
    <property type="entry name" value="GLYCOSYLTRANSFERASE EPSF-RELATED"/>
    <property type="match status" value="1"/>
</dbReference>
<evidence type="ECO:0000259" key="1">
    <source>
        <dbReference type="Pfam" id="PF00534"/>
    </source>
</evidence>
<gene>
    <name evidence="2" type="ORF">EAH69_00650</name>
</gene>
<dbReference type="RefSeq" id="WP_121933274.1">
    <property type="nucleotide sequence ID" value="NZ_RDOJ01000001.1"/>
</dbReference>
<comment type="caution">
    <text evidence="2">The sequence shown here is derived from an EMBL/GenBank/DDBJ whole genome shotgun (WGS) entry which is preliminary data.</text>
</comment>
<reference evidence="2 3" key="1">
    <citation type="submission" date="2018-10" db="EMBL/GenBank/DDBJ databases">
        <authorList>
            <person name="Chen X."/>
        </authorList>
    </citation>
    <scope>NUCLEOTIDE SEQUENCE [LARGE SCALE GENOMIC DNA]</scope>
    <source>
        <strain evidence="2 3">YIM 102668</strain>
    </source>
</reference>
<organism evidence="2 3">
    <name type="scientific">Faecalibacter macacae</name>
    <dbReference type="NCBI Taxonomy" id="1859289"/>
    <lineage>
        <taxon>Bacteria</taxon>
        <taxon>Pseudomonadati</taxon>
        <taxon>Bacteroidota</taxon>
        <taxon>Flavobacteriia</taxon>
        <taxon>Flavobacteriales</taxon>
        <taxon>Weeksellaceae</taxon>
        <taxon>Faecalibacter</taxon>
    </lineage>
</organism>
<accession>A0A3L9MKI6</accession>
<protein>
    <submittedName>
        <fullName evidence="2">Glycosyltransferase</fullName>
    </submittedName>
</protein>
<proteinExistence type="predicted"/>
<evidence type="ECO:0000313" key="2">
    <source>
        <dbReference type="EMBL" id="RLZ12696.1"/>
    </source>
</evidence>
<dbReference type="PANTHER" id="PTHR12526">
    <property type="entry name" value="GLYCOSYLTRANSFERASE"/>
    <property type="match status" value="1"/>
</dbReference>
<name>A0A3L9MKI6_9FLAO</name>
<dbReference type="Pfam" id="PF00534">
    <property type="entry name" value="Glycos_transf_1"/>
    <property type="match status" value="1"/>
</dbReference>
<dbReference type="AlphaFoldDB" id="A0A3L9MKI6"/>
<dbReference type="EMBL" id="RDOJ01000001">
    <property type="protein sequence ID" value="RLZ12696.1"/>
    <property type="molecule type" value="Genomic_DNA"/>
</dbReference>